<sequence>MDQRRSKPASQPKDIQFEFSVSRVSKALKGKFTSGGNRSAMELASAAESASISVVLVGAEKNRAAVNGNGRK</sequence>
<dbReference type="Proteomes" id="UP000595140">
    <property type="component" value="Unassembled WGS sequence"/>
</dbReference>
<dbReference type="EMBL" id="OOIL02001858">
    <property type="protein sequence ID" value="VFQ78860.1"/>
    <property type="molecule type" value="Genomic_DNA"/>
</dbReference>
<name>A0A484LQP5_9ASTE</name>
<evidence type="ECO:0000313" key="1">
    <source>
        <dbReference type="EMBL" id="VFQ78860.1"/>
    </source>
</evidence>
<evidence type="ECO:0000313" key="2">
    <source>
        <dbReference type="Proteomes" id="UP000595140"/>
    </source>
</evidence>
<organism evidence="1 2">
    <name type="scientific">Cuscuta campestris</name>
    <dbReference type="NCBI Taxonomy" id="132261"/>
    <lineage>
        <taxon>Eukaryota</taxon>
        <taxon>Viridiplantae</taxon>
        <taxon>Streptophyta</taxon>
        <taxon>Embryophyta</taxon>
        <taxon>Tracheophyta</taxon>
        <taxon>Spermatophyta</taxon>
        <taxon>Magnoliopsida</taxon>
        <taxon>eudicotyledons</taxon>
        <taxon>Gunneridae</taxon>
        <taxon>Pentapetalae</taxon>
        <taxon>asterids</taxon>
        <taxon>lamiids</taxon>
        <taxon>Solanales</taxon>
        <taxon>Convolvulaceae</taxon>
        <taxon>Cuscuteae</taxon>
        <taxon>Cuscuta</taxon>
        <taxon>Cuscuta subgen. Grammica</taxon>
        <taxon>Cuscuta sect. Cleistogrammica</taxon>
    </lineage>
</organism>
<accession>A0A484LQP5</accession>
<gene>
    <name evidence="1" type="ORF">CCAM_LOCUS20636</name>
</gene>
<dbReference type="AlphaFoldDB" id="A0A484LQP5"/>
<proteinExistence type="predicted"/>
<protein>
    <submittedName>
        <fullName evidence="1">Uncharacterized protein</fullName>
    </submittedName>
</protein>
<keyword evidence="2" id="KW-1185">Reference proteome</keyword>
<reference evidence="1 2" key="1">
    <citation type="submission" date="2018-04" db="EMBL/GenBank/DDBJ databases">
        <authorList>
            <person name="Vogel A."/>
        </authorList>
    </citation>
    <scope>NUCLEOTIDE SEQUENCE [LARGE SCALE GENOMIC DNA]</scope>
</reference>